<sequence>MTTTSAAAQRSASLSSVAAPSSSTTRTLPPRPIRVVIPSAQTSTRVKPHPAFTVKHGHALIASANDEVLHAEWTPTRGHGDFVIPSPHDSPSTPTNPRISARTRRRSSLFFASSDADVEASPHSPGAEAGGLVMSPMEEESGEHTHEGHGDDGHAASAEDSGAEDSLGEAHVDAPLLGAT</sequence>
<organism evidence="2 3">
    <name type="scientific">Trametes pubescens</name>
    <name type="common">White-rot fungus</name>
    <dbReference type="NCBI Taxonomy" id="154538"/>
    <lineage>
        <taxon>Eukaryota</taxon>
        <taxon>Fungi</taxon>
        <taxon>Dikarya</taxon>
        <taxon>Basidiomycota</taxon>
        <taxon>Agaricomycotina</taxon>
        <taxon>Agaricomycetes</taxon>
        <taxon>Polyporales</taxon>
        <taxon>Polyporaceae</taxon>
        <taxon>Trametes</taxon>
    </lineage>
</organism>
<keyword evidence="3" id="KW-1185">Reference proteome</keyword>
<name>A0A1M2VVW3_TRAPU</name>
<accession>A0A1M2VVW3</accession>
<dbReference type="OMA" id="THEGHGD"/>
<evidence type="ECO:0000313" key="3">
    <source>
        <dbReference type="Proteomes" id="UP000184267"/>
    </source>
</evidence>
<comment type="caution">
    <text evidence="2">The sequence shown here is derived from an EMBL/GenBank/DDBJ whole genome shotgun (WGS) entry which is preliminary data.</text>
</comment>
<feature type="region of interest" description="Disordered" evidence="1">
    <location>
        <begin position="77"/>
        <end position="180"/>
    </location>
</feature>
<dbReference type="Proteomes" id="UP000184267">
    <property type="component" value="Unassembled WGS sequence"/>
</dbReference>
<reference evidence="2 3" key="1">
    <citation type="submission" date="2016-10" db="EMBL/GenBank/DDBJ databases">
        <title>Genome sequence of the basidiomycete white-rot fungus Trametes pubescens.</title>
        <authorList>
            <person name="Makela M.R."/>
            <person name="Granchi Z."/>
            <person name="Peng M."/>
            <person name="De Vries R.P."/>
            <person name="Grigoriev I."/>
            <person name="Riley R."/>
            <person name="Hilden K."/>
        </authorList>
    </citation>
    <scope>NUCLEOTIDE SEQUENCE [LARGE SCALE GENOMIC DNA]</scope>
    <source>
        <strain evidence="2 3">FBCC735</strain>
    </source>
</reference>
<proteinExistence type="predicted"/>
<dbReference type="EMBL" id="MNAD01000584">
    <property type="protein sequence ID" value="OJT11754.1"/>
    <property type="molecule type" value="Genomic_DNA"/>
</dbReference>
<gene>
    <name evidence="2" type="ORF">TRAPUB_11742</name>
</gene>
<evidence type="ECO:0000256" key="1">
    <source>
        <dbReference type="SAM" id="MobiDB-lite"/>
    </source>
</evidence>
<dbReference type="OrthoDB" id="2735257at2759"/>
<feature type="compositionally biased region" description="Low complexity" evidence="1">
    <location>
        <begin position="1"/>
        <end position="23"/>
    </location>
</feature>
<feature type="region of interest" description="Disordered" evidence="1">
    <location>
        <begin position="1"/>
        <end position="32"/>
    </location>
</feature>
<feature type="compositionally biased region" description="Polar residues" evidence="1">
    <location>
        <begin position="89"/>
        <end position="98"/>
    </location>
</feature>
<protein>
    <submittedName>
        <fullName evidence="2">Uncharacterized protein</fullName>
    </submittedName>
</protein>
<feature type="compositionally biased region" description="Basic and acidic residues" evidence="1">
    <location>
        <begin position="142"/>
        <end position="154"/>
    </location>
</feature>
<dbReference type="AlphaFoldDB" id="A0A1M2VVW3"/>
<evidence type="ECO:0000313" key="2">
    <source>
        <dbReference type="EMBL" id="OJT11754.1"/>
    </source>
</evidence>